<dbReference type="Proteomes" id="UP000019149">
    <property type="component" value="Unassembled WGS sequence"/>
</dbReference>
<proteinExistence type="predicted"/>
<dbReference type="CTD" id="36346048"/>
<organism evidence="1 2">
    <name type="scientific">Echinococcus granulosus</name>
    <name type="common">Hydatid tapeworm</name>
    <dbReference type="NCBI Taxonomy" id="6210"/>
    <lineage>
        <taxon>Eukaryota</taxon>
        <taxon>Metazoa</taxon>
        <taxon>Spiralia</taxon>
        <taxon>Lophotrochozoa</taxon>
        <taxon>Platyhelminthes</taxon>
        <taxon>Cestoda</taxon>
        <taxon>Eucestoda</taxon>
        <taxon>Cyclophyllidea</taxon>
        <taxon>Taeniidae</taxon>
        <taxon>Echinococcus</taxon>
        <taxon>Echinococcus granulosus group</taxon>
    </lineage>
</organism>
<dbReference type="GeneID" id="36346048"/>
<sequence>MCERRCRSGPHPEDCATVACTVYGLPLSIVLEVGVGFIS</sequence>
<accession>W6UMT8</accession>
<evidence type="ECO:0000313" key="2">
    <source>
        <dbReference type="Proteomes" id="UP000019149"/>
    </source>
</evidence>
<comment type="caution">
    <text evidence="1">The sequence shown here is derived from an EMBL/GenBank/DDBJ whole genome shotgun (WGS) entry which is preliminary data.</text>
</comment>
<keyword evidence="2" id="KW-1185">Reference proteome</keyword>
<evidence type="ECO:0000313" key="1">
    <source>
        <dbReference type="EMBL" id="EUB54804.1"/>
    </source>
</evidence>
<name>W6UMT8_ECHGR</name>
<reference evidence="1 2" key="1">
    <citation type="journal article" date="2013" name="Nat. Genet.">
        <title>The genome of the hydatid tapeworm Echinococcus granulosus.</title>
        <authorList>
            <person name="Zheng H."/>
            <person name="Zhang W."/>
            <person name="Zhang L."/>
            <person name="Zhang Z."/>
            <person name="Li J."/>
            <person name="Lu G."/>
            <person name="Zhu Y."/>
            <person name="Wang Y."/>
            <person name="Huang Y."/>
            <person name="Liu J."/>
            <person name="Kang H."/>
            <person name="Chen J."/>
            <person name="Wang L."/>
            <person name="Chen A."/>
            <person name="Yu S."/>
            <person name="Gao Z."/>
            <person name="Jin L."/>
            <person name="Gu W."/>
            <person name="Wang Z."/>
            <person name="Zhao L."/>
            <person name="Shi B."/>
            <person name="Wen H."/>
            <person name="Lin R."/>
            <person name="Jones M.K."/>
            <person name="Brejova B."/>
            <person name="Vinar T."/>
            <person name="Zhao G."/>
            <person name="McManus D.P."/>
            <person name="Chen Z."/>
            <person name="Zhou Y."/>
            <person name="Wang S."/>
        </authorList>
    </citation>
    <scope>NUCLEOTIDE SEQUENCE [LARGE SCALE GENOMIC DNA]</scope>
</reference>
<dbReference type="AlphaFoldDB" id="W6UMT8"/>
<protein>
    <submittedName>
        <fullName evidence="1">Uncharacterized protein</fullName>
    </submittedName>
</protein>
<dbReference type="KEGG" id="egl:EGR_10333"/>
<gene>
    <name evidence="1" type="ORF">EGR_10333</name>
</gene>
<dbReference type="EMBL" id="APAU02000210">
    <property type="protein sequence ID" value="EUB54804.1"/>
    <property type="molecule type" value="Genomic_DNA"/>
</dbReference>
<dbReference type="RefSeq" id="XP_024346000.1">
    <property type="nucleotide sequence ID" value="XM_024499582.1"/>
</dbReference>